<feature type="region of interest" description="Disordered" evidence="1">
    <location>
        <begin position="1"/>
        <end position="38"/>
    </location>
</feature>
<evidence type="ECO:0000313" key="3">
    <source>
        <dbReference type="Proteomes" id="UP000284417"/>
    </source>
</evidence>
<comment type="caution">
    <text evidence="2">The sequence shown here is derived from an EMBL/GenBank/DDBJ whole genome shotgun (WGS) entry which is preliminary data.</text>
</comment>
<accession>A0A415HFT9</accession>
<dbReference type="AlphaFoldDB" id="A0A415HFT9"/>
<evidence type="ECO:0000313" key="2">
    <source>
        <dbReference type="EMBL" id="RHK91535.1"/>
    </source>
</evidence>
<organism evidence="2 3">
    <name type="scientific">Bacteroides xylanisolvens</name>
    <dbReference type="NCBI Taxonomy" id="371601"/>
    <lineage>
        <taxon>Bacteria</taxon>
        <taxon>Pseudomonadati</taxon>
        <taxon>Bacteroidota</taxon>
        <taxon>Bacteroidia</taxon>
        <taxon>Bacteroidales</taxon>
        <taxon>Bacteroidaceae</taxon>
        <taxon>Bacteroides</taxon>
    </lineage>
</organism>
<gene>
    <name evidence="2" type="ORF">DW042_19980</name>
</gene>
<reference evidence="2 3" key="1">
    <citation type="submission" date="2018-08" db="EMBL/GenBank/DDBJ databases">
        <title>A genome reference for cultivated species of the human gut microbiota.</title>
        <authorList>
            <person name="Zou Y."/>
            <person name="Xue W."/>
            <person name="Luo G."/>
        </authorList>
    </citation>
    <scope>NUCLEOTIDE SEQUENCE [LARGE SCALE GENOMIC DNA]</scope>
    <source>
        <strain evidence="2 3">AF39-6AC</strain>
    </source>
</reference>
<proteinExistence type="predicted"/>
<dbReference type="Proteomes" id="UP000284417">
    <property type="component" value="Unassembled WGS sequence"/>
</dbReference>
<dbReference type="EMBL" id="QROC01000033">
    <property type="protein sequence ID" value="RHK91535.1"/>
    <property type="molecule type" value="Genomic_DNA"/>
</dbReference>
<evidence type="ECO:0000256" key="1">
    <source>
        <dbReference type="SAM" id="MobiDB-lite"/>
    </source>
</evidence>
<sequence length="117" mass="13193">MPSMKRKPELSGMNGGECIFDTEEEKRRREENGEKTDKVKAAGGKKFPACGLYEWIFCLGCLFAILEKYQMVAISFPCAITKTQKITIYYVEKVGGMLRSSQIMIKFAAICNAEFAK</sequence>
<protein>
    <submittedName>
        <fullName evidence="2">Uncharacterized protein</fullName>
    </submittedName>
</protein>
<feature type="compositionally biased region" description="Basic and acidic residues" evidence="1">
    <location>
        <begin position="24"/>
        <end position="38"/>
    </location>
</feature>
<name>A0A415HFT9_9BACE</name>